<feature type="region of interest" description="Disordered" evidence="1">
    <location>
        <begin position="73"/>
        <end position="92"/>
    </location>
</feature>
<accession>A0A0M8ZXG6</accession>
<proteinExistence type="predicted"/>
<organism evidence="2 3">
    <name type="scientific">Melipona quadrifasciata</name>
    <dbReference type="NCBI Taxonomy" id="166423"/>
    <lineage>
        <taxon>Eukaryota</taxon>
        <taxon>Metazoa</taxon>
        <taxon>Ecdysozoa</taxon>
        <taxon>Arthropoda</taxon>
        <taxon>Hexapoda</taxon>
        <taxon>Insecta</taxon>
        <taxon>Pterygota</taxon>
        <taxon>Neoptera</taxon>
        <taxon>Endopterygota</taxon>
        <taxon>Hymenoptera</taxon>
        <taxon>Apocrita</taxon>
        <taxon>Aculeata</taxon>
        <taxon>Apoidea</taxon>
        <taxon>Anthophila</taxon>
        <taxon>Apidae</taxon>
        <taxon>Melipona</taxon>
    </lineage>
</organism>
<name>A0A0M8ZXG6_9HYME</name>
<evidence type="ECO:0000313" key="3">
    <source>
        <dbReference type="Proteomes" id="UP000053105"/>
    </source>
</evidence>
<reference evidence="2 3" key="1">
    <citation type="submission" date="2015-07" db="EMBL/GenBank/DDBJ databases">
        <title>The genome of Melipona quadrifasciata.</title>
        <authorList>
            <person name="Pan H."/>
            <person name="Kapheim K."/>
        </authorList>
    </citation>
    <scope>NUCLEOTIDE SEQUENCE [LARGE SCALE GENOMIC DNA]</scope>
    <source>
        <strain evidence="2">0111107301</strain>
        <tissue evidence="2">Whole body</tissue>
    </source>
</reference>
<dbReference type="EMBL" id="KQ435834">
    <property type="protein sequence ID" value="KOX71569.1"/>
    <property type="molecule type" value="Genomic_DNA"/>
</dbReference>
<keyword evidence="3" id="KW-1185">Reference proteome</keyword>
<evidence type="ECO:0000256" key="1">
    <source>
        <dbReference type="SAM" id="MobiDB-lite"/>
    </source>
</evidence>
<protein>
    <submittedName>
        <fullName evidence="2">Uncharacterized protein</fullName>
    </submittedName>
</protein>
<dbReference type="Proteomes" id="UP000053105">
    <property type="component" value="Unassembled WGS sequence"/>
</dbReference>
<dbReference type="AlphaFoldDB" id="A0A0M8ZXG6"/>
<evidence type="ECO:0000313" key="2">
    <source>
        <dbReference type="EMBL" id="KOX71569.1"/>
    </source>
</evidence>
<sequence>MKGYTLRNLYEPHDVSESTEVYILFTGNAVLVHALEYFCDVRNRDEQAESFAAFCSLYGKLRIASHGQSLITVDPAGQTRTGPQRRHSSRRNRDVRIWREKNNEFRQVKRNGLEMMIRTNESRQLQATLLCDYNFYASKFYSYSIAPLYCAERIRAFPQRFIFQQLVGDMIDVFL</sequence>
<gene>
    <name evidence="2" type="ORF">WN51_02440</name>
</gene>